<protein>
    <recommendedName>
        <fullName evidence="5">HotDog ACOT-type domain-containing protein</fullName>
    </recommendedName>
</protein>
<keyword evidence="2 3" id="KW-0378">Hydrolase</keyword>
<dbReference type="InterPro" id="IPR029069">
    <property type="entry name" value="HotDog_dom_sf"/>
</dbReference>
<feature type="region of interest" description="Disordered" evidence="4">
    <location>
        <begin position="136"/>
        <end position="165"/>
    </location>
</feature>
<feature type="compositionally biased region" description="Basic and acidic residues" evidence="4">
    <location>
        <begin position="155"/>
        <end position="165"/>
    </location>
</feature>
<evidence type="ECO:0000256" key="1">
    <source>
        <dbReference type="ARBA" id="ARBA00010458"/>
    </source>
</evidence>
<reference evidence="6 7" key="1">
    <citation type="submission" date="2016-08" db="EMBL/GenBank/DDBJ databases">
        <title>Identification and validation of antigenic proteins from Pajaroellobacter abortibovis using de-novo genome sequence assembly and reverse vaccinology.</title>
        <authorList>
            <person name="Welly B.T."/>
            <person name="Miller M.R."/>
            <person name="Stott J.L."/>
            <person name="Blanchard M.T."/>
            <person name="Islas-Trejo A.D."/>
            <person name="O'Rourke S.M."/>
            <person name="Young A.E."/>
            <person name="Medrano J.F."/>
            <person name="Van Eenennaam A.L."/>
        </authorList>
    </citation>
    <scope>NUCLEOTIDE SEQUENCE [LARGE SCALE GENOMIC DNA]</scope>
    <source>
        <strain evidence="6 7">BTF92-0548A/99-0131</strain>
    </source>
</reference>
<evidence type="ECO:0000256" key="3">
    <source>
        <dbReference type="PROSITE-ProRule" id="PRU01106"/>
    </source>
</evidence>
<dbReference type="GO" id="GO:0005737">
    <property type="term" value="C:cytoplasm"/>
    <property type="evidence" value="ECO:0007669"/>
    <property type="project" value="TreeGrafter"/>
</dbReference>
<name>A0A1L6MZC2_9BACT</name>
<dbReference type="Proteomes" id="UP000185544">
    <property type="component" value="Chromosome"/>
</dbReference>
<dbReference type="PANTHER" id="PTHR11049">
    <property type="entry name" value="ACYL COENZYME A THIOESTER HYDROLASE"/>
    <property type="match status" value="1"/>
</dbReference>
<dbReference type="AlphaFoldDB" id="A0A1L6MZC2"/>
<dbReference type="Pfam" id="PF03061">
    <property type="entry name" value="4HBT"/>
    <property type="match status" value="1"/>
</dbReference>
<dbReference type="STRING" id="1882918.BCY86_04665"/>
<dbReference type="GO" id="GO:0052816">
    <property type="term" value="F:long-chain fatty acyl-CoA hydrolase activity"/>
    <property type="evidence" value="ECO:0007669"/>
    <property type="project" value="TreeGrafter"/>
</dbReference>
<evidence type="ECO:0000256" key="4">
    <source>
        <dbReference type="SAM" id="MobiDB-lite"/>
    </source>
</evidence>
<proteinExistence type="inferred from homology"/>
<evidence type="ECO:0000259" key="5">
    <source>
        <dbReference type="PROSITE" id="PS51770"/>
    </source>
</evidence>
<dbReference type="InterPro" id="IPR033120">
    <property type="entry name" value="HOTDOG_ACOT"/>
</dbReference>
<gene>
    <name evidence="6" type="ORF">BCY86_04665</name>
</gene>
<accession>A0A1L6MZC2</accession>
<dbReference type="EMBL" id="CP016908">
    <property type="protein sequence ID" value="APS00893.1"/>
    <property type="molecule type" value="Genomic_DNA"/>
</dbReference>
<comment type="similarity">
    <text evidence="1">Belongs to the acyl coenzyme A hydrolase family.</text>
</comment>
<dbReference type="GO" id="GO:0006637">
    <property type="term" value="P:acyl-CoA metabolic process"/>
    <property type="evidence" value="ECO:0007669"/>
    <property type="project" value="TreeGrafter"/>
</dbReference>
<organism evidence="6 7">
    <name type="scientific">Pajaroellobacter abortibovis</name>
    <dbReference type="NCBI Taxonomy" id="1882918"/>
    <lineage>
        <taxon>Bacteria</taxon>
        <taxon>Pseudomonadati</taxon>
        <taxon>Myxococcota</taxon>
        <taxon>Polyangia</taxon>
        <taxon>Polyangiales</taxon>
        <taxon>Polyangiaceae</taxon>
    </lineage>
</organism>
<keyword evidence="7" id="KW-1185">Reference proteome</keyword>
<evidence type="ECO:0000313" key="7">
    <source>
        <dbReference type="Proteomes" id="UP000185544"/>
    </source>
</evidence>
<dbReference type="PROSITE" id="PS51770">
    <property type="entry name" value="HOTDOG_ACOT"/>
    <property type="match status" value="1"/>
</dbReference>
<sequence>MDPLACLTRASSSSVTEMTEYVLPQHTNAFGTVFGGQMMAWIDLCGAICAQRHSGYECVTAFVDNLRFTAPVKVGEVVLLRAHVTAIFCTSMEVEVVVRGEDARSRRTWPCVNTYLTFVATDAAGKPVQVPLLELDTPESRASQEAGERRRKLRMEHQTHDISTE</sequence>
<dbReference type="InterPro" id="IPR006683">
    <property type="entry name" value="Thioestr_dom"/>
</dbReference>
<evidence type="ECO:0000256" key="2">
    <source>
        <dbReference type="ARBA" id="ARBA00022801"/>
    </source>
</evidence>
<dbReference type="KEGG" id="pabo:BCY86_04665"/>
<dbReference type="CDD" id="cd03442">
    <property type="entry name" value="BFIT_BACH"/>
    <property type="match status" value="1"/>
</dbReference>
<dbReference type="SUPFAM" id="SSF54637">
    <property type="entry name" value="Thioesterase/thiol ester dehydrase-isomerase"/>
    <property type="match status" value="1"/>
</dbReference>
<feature type="domain" description="HotDog ACOT-type" evidence="5">
    <location>
        <begin position="12"/>
        <end position="124"/>
    </location>
</feature>
<dbReference type="InterPro" id="IPR040170">
    <property type="entry name" value="Cytosol_ACT"/>
</dbReference>
<dbReference type="Gene3D" id="3.10.129.10">
    <property type="entry name" value="Hotdog Thioesterase"/>
    <property type="match status" value="1"/>
</dbReference>
<evidence type="ECO:0000313" key="6">
    <source>
        <dbReference type="EMBL" id="APS00893.1"/>
    </source>
</evidence>